<reference evidence="1" key="1">
    <citation type="submission" date="2021-05" db="EMBL/GenBank/DDBJ databases">
        <title>Encephalitozoon hellem ATCC 50604 Complete Genome.</title>
        <authorList>
            <person name="Mascarenhas dos Santos A.C."/>
            <person name="Julian A.T."/>
            <person name="Pombert J.-F."/>
        </authorList>
    </citation>
    <scope>NUCLEOTIDE SEQUENCE</scope>
    <source>
        <strain evidence="1">ATCC 50604</strain>
    </source>
</reference>
<dbReference type="Proteomes" id="UP001059546">
    <property type="component" value="Chromosome VIII"/>
</dbReference>
<organism evidence="1 2">
    <name type="scientific">Encephalitozoon hellem</name>
    <name type="common">Microsporidian parasite</name>
    <dbReference type="NCBI Taxonomy" id="27973"/>
    <lineage>
        <taxon>Eukaryota</taxon>
        <taxon>Fungi</taxon>
        <taxon>Fungi incertae sedis</taxon>
        <taxon>Microsporidia</taxon>
        <taxon>Unikaryonidae</taxon>
        <taxon>Encephalitozoon</taxon>
    </lineage>
</organism>
<gene>
    <name evidence="1" type="ORF">GPU96_08g14510</name>
</gene>
<evidence type="ECO:0000313" key="2">
    <source>
        <dbReference type="Proteomes" id="UP001059546"/>
    </source>
</evidence>
<name>A0A9Q9CD57_ENCHE</name>
<dbReference type="EMBL" id="CP075154">
    <property type="protein sequence ID" value="UTX43683.1"/>
    <property type="molecule type" value="Genomic_DNA"/>
</dbReference>
<evidence type="ECO:0000313" key="1">
    <source>
        <dbReference type="EMBL" id="UTX43683.1"/>
    </source>
</evidence>
<dbReference type="AlphaFoldDB" id="A0A9Q9CD57"/>
<proteinExistence type="predicted"/>
<protein>
    <submittedName>
        <fullName evidence="1">DNA polymerase sliding clamp</fullName>
    </submittedName>
</protein>
<sequence length="207" mass="23119">MGSIRLSPLLHSTLMFMRKFSSKITVSKTSICSRSILVEMPEFCDCCFTVGIKDFVAMLSQTQKFTLEDKTLKYNYEASIGGDLIRVEKRVKVYDETYNIAGGVPLLSIVANGFKALSSDEIEIKAEKTGRLVLESFGVIRTKSEYIGLRVPEHKADLVTVRVRGKDLRVLEEFKGDIVFSFLDSHILAYSLGDDFTVIVQIGILSA</sequence>
<accession>A0A9Q9CD57</accession>